<keyword evidence="2" id="KW-1185">Reference proteome</keyword>
<accession>A0A565AWY5</accession>
<evidence type="ECO:0000313" key="1">
    <source>
        <dbReference type="EMBL" id="VVA93938.1"/>
    </source>
</evidence>
<dbReference type="AlphaFoldDB" id="A0A565AWY5"/>
<organism evidence="1 2">
    <name type="scientific">Arabis nemorensis</name>
    <dbReference type="NCBI Taxonomy" id="586526"/>
    <lineage>
        <taxon>Eukaryota</taxon>
        <taxon>Viridiplantae</taxon>
        <taxon>Streptophyta</taxon>
        <taxon>Embryophyta</taxon>
        <taxon>Tracheophyta</taxon>
        <taxon>Spermatophyta</taxon>
        <taxon>Magnoliopsida</taxon>
        <taxon>eudicotyledons</taxon>
        <taxon>Gunneridae</taxon>
        <taxon>Pentapetalae</taxon>
        <taxon>rosids</taxon>
        <taxon>malvids</taxon>
        <taxon>Brassicales</taxon>
        <taxon>Brassicaceae</taxon>
        <taxon>Arabideae</taxon>
        <taxon>Arabis</taxon>
    </lineage>
</organism>
<comment type="caution">
    <text evidence="1">The sequence shown here is derived from an EMBL/GenBank/DDBJ whole genome shotgun (WGS) entry which is preliminary data.</text>
</comment>
<name>A0A565AWY5_9BRAS</name>
<dbReference type="EMBL" id="CABITT030000002">
    <property type="protein sequence ID" value="VVA93938.1"/>
    <property type="molecule type" value="Genomic_DNA"/>
</dbReference>
<reference evidence="1" key="1">
    <citation type="submission" date="2019-07" db="EMBL/GenBank/DDBJ databases">
        <authorList>
            <person name="Dittberner H."/>
        </authorList>
    </citation>
    <scope>NUCLEOTIDE SEQUENCE [LARGE SCALE GENOMIC DNA]</scope>
</reference>
<protein>
    <submittedName>
        <fullName evidence="1">Uncharacterized protein</fullName>
    </submittedName>
</protein>
<proteinExistence type="predicted"/>
<gene>
    <name evidence="1" type="ORF">ANE_LOCUS4383</name>
</gene>
<sequence length="185" mass="20287">MSAGLGFWWEDEALINTSENVEELKDAIDAVSTMLNNVRLRLDDVVKSTDHGALVIHDQEDNLQLCNTNTNNNYGEATHQVPNFEGASGSGTLVHNLQLYNTSTNNNVEDTTHQTPNFEGASGSGTLVHNLQLYNTITNNNEEATYQTPNFEGASGSGSGTLVQVGEDNYNVDDFLRYFNNIDPL</sequence>
<dbReference type="Proteomes" id="UP000489600">
    <property type="component" value="Unassembled WGS sequence"/>
</dbReference>
<evidence type="ECO:0000313" key="2">
    <source>
        <dbReference type="Proteomes" id="UP000489600"/>
    </source>
</evidence>